<dbReference type="SUPFAM" id="SSF103657">
    <property type="entry name" value="BAR/IMD domain-like"/>
    <property type="match status" value="1"/>
</dbReference>
<protein>
    <recommendedName>
        <fullName evidence="1">BAR domain-containing protein</fullName>
    </recommendedName>
</protein>
<dbReference type="Proteomes" id="UP001196413">
    <property type="component" value="Unassembled WGS sequence"/>
</dbReference>
<evidence type="ECO:0000313" key="3">
    <source>
        <dbReference type="Proteomes" id="UP001196413"/>
    </source>
</evidence>
<dbReference type="Gene3D" id="1.20.1270.60">
    <property type="entry name" value="Arfaptin homology (AH) domain/BAR domain"/>
    <property type="match status" value="1"/>
</dbReference>
<dbReference type="InterPro" id="IPR027267">
    <property type="entry name" value="AH/BAR_dom_sf"/>
</dbReference>
<dbReference type="AlphaFoldDB" id="A0AAD5MEB2"/>
<proteinExistence type="predicted"/>
<organism evidence="2 3">
    <name type="scientific">Parelaphostrongylus tenuis</name>
    <name type="common">Meningeal worm</name>
    <dbReference type="NCBI Taxonomy" id="148309"/>
    <lineage>
        <taxon>Eukaryota</taxon>
        <taxon>Metazoa</taxon>
        <taxon>Ecdysozoa</taxon>
        <taxon>Nematoda</taxon>
        <taxon>Chromadorea</taxon>
        <taxon>Rhabditida</taxon>
        <taxon>Rhabditina</taxon>
        <taxon>Rhabditomorpha</taxon>
        <taxon>Strongyloidea</taxon>
        <taxon>Metastrongylidae</taxon>
        <taxon>Parelaphostrongylus</taxon>
    </lineage>
</organism>
<evidence type="ECO:0000313" key="2">
    <source>
        <dbReference type="EMBL" id="KAJ1354618.1"/>
    </source>
</evidence>
<accession>A0AAD5MEB2</accession>
<gene>
    <name evidence="2" type="ORF">KIN20_011607</name>
</gene>
<reference evidence="2" key="1">
    <citation type="submission" date="2021-06" db="EMBL/GenBank/DDBJ databases">
        <title>Parelaphostrongylus tenuis whole genome reference sequence.</title>
        <authorList>
            <person name="Garwood T.J."/>
            <person name="Larsen P.A."/>
            <person name="Fountain-Jones N.M."/>
            <person name="Garbe J.R."/>
            <person name="Macchietto M.G."/>
            <person name="Kania S.A."/>
            <person name="Gerhold R.W."/>
            <person name="Richards J.E."/>
            <person name="Wolf T.M."/>
        </authorList>
    </citation>
    <scope>NUCLEOTIDE SEQUENCE</scope>
    <source>
        <strain evidence="2">MNPRO001-30</strain>
        <tissue evidence="2">Meninges</tissue>
    </source>
</reference>
<name>A0AAD5MEB2_PARTN</name>
<evidence type="ECO:0000259" key="1">
    <source>
        <dbReference type="Pfam" id="PF03114"/>
    </source>
</evidence>
<comment type="caution">
    <text evidence="2">The sequence shown here is derived from an EMBL/GenBank/DDBJ whole genome shotgun (WGS) entry which is preliminary data.</text>
</comment>
<feature type="domain" description="BAR" evidence="1">
    <location>
        <begin position="3"/>
        <end position="86"/>
    </location>
</feature>
<dbReference type="EMBL" id="JAHQIW010002129">
    <property type="protein sequence ID" value="KAJ1354618.1"/>
    <property type="molecule type" value="Genomic_DNA"/>
</dbReference>
<dbReference type="GO" id="GO:0005737">
    <property type="term" value="C:cytoplasm"/>
    <property type="evidence" value="ECO:0007669"/>
    <property type="project" value="InterPro"/>
</dbReference>
<sequence length="86" mass="9767">MEEVFYEKLELKKDHASRLNNLEHMAQAMSEAGEEFGNTTPYGSALLKIAQAEQKLGQAERGFITVSASQTLLPIRRFLKRDLRTI</sequence>
<dbReference type="Pfam" id="PF03114">
    <property type="entry name" value="BAR"/>
    <property type="match status" value="1"/>
</dbReference>
<keyword evidence="3" id="KW-1185">Reference proteome</keyword>
<dbReference type="InterPro" id="IPR004148">
    <property type="entry name" value="BAR_dom"/>
</dbReference>